<evidence type="ECO:0000313" key="1">
    <source>
        <dbReference type="EMBL" id="CAH3185257.1"/>
    </source>
</evidence>
<dbReference type="EMBL" id="CALNXK010000418">
    <property type="protein sequence ID" value="CAH3185257.1"/>
    <property type="molecule type" value="Genomic_DNA"/>
</dbReference>
<gene>
    <name evidence="1" type="ORF">PLOB_00032231</name>
</gene>
<dbReference type="Proteomes" id="UP001159405">
    <property type="component" value="Unassembled WGS sequence"/>
</dbReference>
<sequence>MVIGSRQKLLAESHNEINIKLEDQVISKVDHAKSLVIRRKKHTAIMMFKSLNEQAPVYLQNLFHERSTDYDLRNSFHKLTLPRPRTNYLKRSFSYSGALLWDSLPENVREIKSVRKFKEQINHLFESSDSHSAVL</sequence>
<organism evidence="1 2">
    <name type="scientific">Porites lobata</name>
    <dbReference type="NCBI Taxonomy" id="104759"/>
    <lineage>
        <taxon>Eukaryota</taxon>
        <taxon>Metazoa</taxon>
        <taxon>Cnidaria</taxon>
        <taxon>Anthozoa</taxon>
        <taxon>Hexacorallia</taxon>
        <taxon>Scleractinia</taxon>
        <taxon>Fungiina</taxon>
        <taxon>Poritidae</taxon>
        <taxon>Porites</taxon>
    </lineage>
</organism>
<accession>A0ABN8S0L8</accession>
<comment type="caution">
    <text evidence="1">The sequence shown here is derived from an EMBL/GenBank/DDBJ whole genome shotgun (WGS) entry which is preliminary data.</text>
</comment>
<evidence type="ECO:0000313" key="2">
    <source>
        <dbReference type="Proteomes" id="UP001159405"/>
    </source>
</evidence>
<protein>
    <submittedName>
        <fullName evidence="1">Uncharacterized protein</fullName>
    </submittedName>
</protein>
<keyword evidence="2" id="KW-1185">Reference proteome</keyword>
<reference evidence="1 2" key="1">
    <citation type="submission" date="2022-05" db="EMBL/GenBank/DDBJ databases">
        <authorList>
            <consortium name="Genoscope - CEA"/>
            <person name="William W."/>
        </authorList>
    </citation>
    <scope>NUCLEOTIDE SEQUENCE [LARGE SCALE GENOMIC DNA]</scope>
</reference>
<proteinExistence type="predicted"/>
<name>A0ABN8S0L8_9CNID</name>